<dbReference type="Proteomes" id="UP000325218">
    <property type="component" value="Unassembled WGS sequence"/>
</dbReference>
<evidence type="ECO:0000313" key="3">
    <source>
        <dbReference type="EMBL" id="TYA14625.1"/>
    </source>
</evidence>
<comment type="similarity">
    <text evidence="1">Belongs to the 3-oxoacid CoA-transferase subunit A family.</text>
</comment>
<evidence type="ECO:0000256" key="1">
    <source>
        <dbReference type="ARBA" id="ARBA00005612"/>
    </source>
</evidence>
<keyword evidence="2 3" id="KW-0808">Transferase</keyword>
<dbReference type="RefSeq" id="WP_148450219.1">
    <property type="nucleotide sequence ID" value="NZ_VSDO01000001.1"/>
</dbReference>
<dbReference type="PANTHER" id="PTHR13707:SF60">
    <property type="entry name" value="ACETATE COA-TRANSFERASE SUBUNIT ALPHA"/>
    <property type="match status" value="1"/>
</dbReference>
<dbReference type="SMART" id="SM00882">
    <property type="entry name" value="CoA_trans"/>
    <property type="match status" value="1"/>
</dbReference>
<dbReference type="Gene3D" id="3.40.1080.10">
    <property type="entry name" value="Glutaconate Coenzyme A-transferase"/>
    <property type="match status" value="1"/>
</dbReference>
<dbReference type="GO" id="GO:0008410">
    <property type="term" value="F:CoA-transferase activity"/>
    <property type="evidence" value="ECO:0007669"/>
    <property type="project" value="InterPro"/>
</dbReference>
<dbReference type="InterPro" id="IPR004165">
    <property type="entry name" value="CoA_trans_fam_I"/>
</dbReference>
<dbReference type="InterPro" id="IPR004163">
    <property type="entry name" value="CoA_transf_BS"/>
</dbReference>
<dbReference type="SUPFAM" id="SSF100950">
    <property type="entry name" value="NagB/RpiA/CoA transferase-like"/>
    <property type="match status" value="1"/>
</dbReference>
<dbReference type="PANTHER" id="PTHR13707">
    <property type="entry name" value="KETOACID-COENZYME A TRANSFERASE"/>
    <property type="match status" value="1"/>
</dbReference>
<dbReference type="NCBIfam" id="TIGR02429">
    <property type="entry name" value="pcaI_scoA_fam"/>
    <property type="match status" value="1"/>
</dbReference>
<comment type="caution">
    <text evidence="3">The sequence shown here is derived from an EMBL/GenBank/DDBJ whole genome shotgun (WGS) entry which is preliminary data.</text>
</comment>
<dbReference type="Pfam" id="PF01144">
    <property type="entry name" value="CoA_trans"/>
    <property type="match status" value="1"/>
</dbReference>
<dbReference type="InterPro" id="IPR037171">
    <property type="entry name" value="NagB/RpiA_transferase-like"/>
</dbReference>
<dbReference type="PROSITE" id="PS01273">
    <property type="entry name" value="COA_TRANSF_1"/>
    <property type="match status" value="1"/>
</dbReference>
<organism evidence="3 4">
    <name type="scientific">Paenibacillus faecis</name>
    <dbReference type="NCBI Taxonomy" id="862114"/>
    <lineage>
        <taxon>Bacteria</taxon>
        <taxon>Bacillati</taxon>
        <taxon>Bacillota</taxon>
        <taxon>Bacilli</taxon>
        <taxon>Bacillales</taxon>
        <taxon>Paenibacillaceae</taxon>
        <taxon>Paenibacillus</taxon>
    </lineage>
</organism>
<protein>
    <submittedName>
        <fullName evidence="3">CoA transferase subunit A</fullName>
    </submittedName>
</protein>
<evidence type="ECO:0000313" key="4">
    <source>
        <dbReference type="Proteomes" id="UP000325218"/>
    </source>
</evidence>
<name>A0A5D0D1Q9_9BACL</name>
<evidence type="ECO:0000256" key="2">
    <source>
        <dbReference type="ARBA" id="ARBA00022679"/>
    </source>
</evidence>
<proteinExistence type="inferred from homology"/>
<gene>
    <name evidence="3" type="ORF">FRY98_02790</name>
</gene>
<dbReference type="EMBL" id="VSDO01000001">
    <property type="protein sequence ID" value="TYA14625.1"/>
    <property type="molecule type" value="Genomic_DNA"/>
</dbReference>
<dbReference type="AlphaFoldDB" id="A0A5D0D1Q9"/>
<dbReference type="InterPro" id="IPR012792">
    <property type="entry name" value="3-oxoacid_CoA-transf_A"/>
</dbReference>
<accession>A0A5D0D1Q9</accession>
<keyword evidence="4" id="KW-1185">Reference proteome</keyword>
<sequence>MNKVVALEEAIAQIKDGDVVMVGGFMANGTPEKLMDALVAANIKDITLICNDTGFVDKGSGKLVGNKQCKKIIASHIGTNKETGRQMTEGETEVQLIPQGTLVEQIRAGGYGLGGILTATGIGTLVEEGKDKIVVDGKEYLLEKPITADVALLYAAKADRAGNIVYKGSANNFNHVMASAAKTTIVEAGEIVEIGEIDPNEVVTPNIFINYIVDGGK</sequence>
<dbReference type="OrthoDB" id="9777193at2"/>
<reference evidence="3 4" key="1">
    <citation type="submission" date="2019-08" db="EMBL/GenBank/DDBJ databases">
        <title>Genome sequencing of Paenibacillus faecis DSM 23593(T).</title>
        <authorList>
            <person name="Kook J.-K."/>
            <person name="Park S.-N."/>
            <person name="Lim Y.K."/>
        </authorList>
    </citation>
    <scope>NUCLEOTIDE SEQUENCE [LARGE SCALE GENOMIC DNA]</scope>
    <source>
        <strain evidence="3 4">DSM 23593</strain>
    </source>
</reference>